<dbReference type="PANTHER" id="PTHR34071">
    <property type="entry name" value="5-NITROIMIDAZOLE ANTIBIOTICS RESISTANCE PROTEIN, NIMA-FAMILY-RELATED PROTEIN-RELATED"/>
    <property type="match status" value="1"/>
</dbReference>
<accession>A0A2K2UDY9</accession>
<dbReference type="Pfam" id="PF12900">
    <property type="entry name" value="Pyridox_ox_2"/>
    <property type="match status" value="1"/>
</dbReference>
<dbReference type="SUPFAM" id="SSF50475">
    <property type="entry name" value="FMN-binding split barrel"/>
    <property type="match status" value="1"/>
</dbReference>
<keyword evidence="2" id="KW-1185">Reference proteome</keyword>
<dbReference type="OrthoDB" id="9794935at2"/>
<dbReference type="InterPro" id="IPR012349">
    <property type="entry name" value="Split_barrel_FMN-bd"/>
</dbReference>
<evidence type="ECO:0000313" key="1">
    <source>
        <dbReference type="EMBL" id="PNV68546.1"/>
    </source>
</evidence>
<dbReference type="RefSeq" id="WP_103263872.1">
    <property type="nucleotide sequence ID" value="NZ_CABMLE010000001.1"/>
</dbReference>
<dbReference type="InterPro" id="IPR024747">
    <property type="entry name" value="Pyridox_Oxase-rel"/>
</dbReference>
<evidence type="ECO:0000313" key="2">
    <source>
        <dbReference type="Proteomes" id="UP000236197"/>
    </source>
</evidence>
<dbReference type="PANTHER" id="PTHR34071:SF2">
    <property type="entry name" value="FLAVIN-NUCLEOTIDE-BINDING PROTEIN"/>
    <property type="match status" value="1"/>
</dbReference>
<dbReference type="EMBL" id="PPEK01000001">
    <property type="protein sequence ID" value="PNV68546.1"/>
    <property type="molecule type" value="Genomic_DNA"/>
</dbReference>
<dbReference type="Gene3D" id="2.30.110.10">
    <property type="entry name" value="Electron Transport, Fmn-binding Protein, Chain A"/>
    <property type="match status" value="1"/>
</dbReference>
<organism evidence="1 2">
    <name type="scientific">Enteroscipio rubneri</name>
    <dbReference type="NCBI Taxonomy" id="2070686"/>
    <lineage>
        <taxon>Bacteria</taxon>
        <taxon>Bacillati</taxon>
        <taxon>Actinomycetota</taxon>
        <taxon>Coriobacteriia</taxon>
        <taxon>Eggerthellales</taxon>
        <taxon>Eggerthellaceae</taxon>
        <taxon>Enteroscipio</taxon>
    </lineage>
</organism>
<proteinExistence type="predicted"/>
<protein>
    <submittedName>
        <fullName evidence="1">Pyridoxamine 5'-phosphate oxidase</fullName>
    </submittedName>
</protein>
<comment type="caution">
    <text evidence="1">The sequence shown here is derived from an EMBL/GenBank/DDBJ whole genome shotgun (WGS) entry which is preliminary data.</text>
</comment>
<dbReference type="Proteomes" id="UP000236197">
    <property type="component" value="Unassembled WGS sequence"/>
</dbReference>
<dbReference type="AlphaFoldDB" id="A0A2K2UDY9"/>
<sequence>MNHLSMRRSDRAIPREDTLAVLDAAAFATVATVDADGMPYGVPLSYARQGDILYFHAANEGGLKADCFRRDARACATAVVDVEAFFENGDFSTSYRSAIAFGRMRPVDDPIEFKHALVNLCMKYLPAHKHAIGKAMEIEGPHTAVWALDIEKLSGKANPFPAGADTAARASTIENAGANTTGAR</sequence>
<reference evidence="2" key="1">
    <citation type="submission" date="2018-01" db="EMBL/GenBank/DDBJ databases">
        <title>Rubneribacter badeniensis gen. nov., sp. nov., and Colonibacter rubneri, gen. nov., sp. nov., WGS of new members of the Eggerthellaceae.</title>
        <authorList>
            <person name="Danylec N."/>
            <person name="Stoll D.A."/>
            <person name="Doetsch A."/>
            <person name="Kulling S.E."/>
            <person name="Huch M."/>
        </authorList>
    </citation>
    <scope>NUCLEOTIDE SEQUENCE [LARGE SCALE GENOMIC DNA]</scope>
    <source>
        <strain evidence="2">ResAG-96</strain>
    </source>
</reference>
<gene>
    <name evidence="1" type="ORF">C2L71_00735</name>
</gene>
<name>A0A2K2UDY9_9ACTN</name>